<accession>A0A9P5NLI4</accession>
<dbReference type="EMBL" id="JADNYJ010000066">
    <property type="protein sequence ID" value="KAF8893674.1"/>
    <property type="molecule type" value="Genomic_DNA"/>
</dbReference>
<reference evidence="1" key="1">
    <citation type="submission" date="2020-11" db="EMBL/GenBank/DDBJ databases">
        <authorList>
            <consortium name="DOE Joint Genome Institute"/>
            <person name="Ahrendt S."/>
            <person name="Riley R."/>
            <person name="Andreopoulos W."/>
            <person name="LaButti K."/>
            <person name="Pangilinan J."/>
            <person name="Ruiz-duenas F.J."/>
            <person name="Barrasa J.M."/>
            <person name="Sanchez-Garcia M."/>
            <person name="Camarero S."/>
            <person name="Miyauchi S."/>
            <person name="Serrano A."/>
            <person name="Linde D."/>
            <person name="Babiker R."/>
            <person name="Drula E."/>
            <person name="Ayuso-Fernandez I."/>
            <person name="Pacheco R."/>
            <person name="Padilla G."/>
            <person name="Ferreira P."/>
            <person name="Barriuso J."/>
            <person name="Kellner H."/>
            <person name="Castanera R."/>
            <person name="Alfaro M."/>
            <person name="Ramirez L."/>
            <person name="Pisabarro A.G."/>
            <person name="Kuo A."/>
            <person name="Tritt A."/>
            <person name="Lipzen A."/>
            <person name="He G."/>
            <person name="Yan M."/>
            <person name="Ng V."/>
            <person name="Cullen D."/>
            <person name="Martin F."/>
            <person name="Rosso M.-N."/>
            <person name="Henrissat B."/>
            <person name="Hibbett D."/>
            <person name="Martinez A.T."/>
            <person name="Grigoriev I.V."/>
        </authorList>
    </citation>
    <scope>NUCLEOTIDE SEQUENCE</scope>
    <source>
        <strain evidence="1">AH 44721</strain>
    </source>
</reference>
<protein>
    <recommendedName>
        <fullName evidence="3">F-box domain-containing protein</fullName>
    </recommendedName>
</protein>
<name>A0A9P5NLI4_GYMJU</name>
<organism evidence="1 2">
    <name type="scientific">Gymnopilus junonius</name>
    <name type="common">Spectacular rustgill mushroom</name>
    <name type="synonym">Gymnopilus spectabilis subsp. junonius</name>
    <dbReference type="NCBI Taxonomy" id="109634"/>
    <lineage>
        <taxon>Eukaryota</taxon>
        <taxon>Fungi</taxon>
        <taxon>Dikarya</taxon>
        <taxon>Basidiomycota</taxon>
        <taxon>Agaricomycotina</taxon>
        <taxon>Agaricomycetes</taxon>
        <taxon>Agaricomycetidae</taxon>
        <taxon>Agaricales</taxon>
        <taxon>Agaricineae</taxon>
        <taxon>Hymenogastraceae</taxon>
        <taxon>Gymnopilus</taxon>
    </lineage>
</organism>
<comment type="caution">
    <text evidence="1">The sequence shown here is derived from an EMBL/GenBank/DDBJ whole genome shotgun (WGS) entry which is preliminary data.</text>
</comment>
<dbReference type="Proteomes" id="UP000724874">
    <property type="component" value="Unassembled WGS sequence"/>
</dbReference>
<evidence type="ECO:0000313" key="2">
    <source>
        <dbReference type="Proteomes" id="UP000724874"/>
    </source>
</evidence>
<sequence>MYRCYSCSSLDTLDPHPDGPYVTCGDEYCSPCGRFDILNDQISQINSSLAALVDERQGLRSQLNNIHQSIVHRLPLEISTIIFSLYVHGLGDPENPTPRKLTDSPLVLGAVCRTWRQIGWSVPYLWTSLTMELGPRIGPTRIQLATTWLCRSGQTPLSIKLYNSLSFEK</sequence>
<dbReference type="OrthoDB" id="2961601at2759"/>
<dbReference type="AlphaFoldDB" id="A0A9P5NLI4"/>
<dbReference type="SUPFAM" id="SSF81383">
    <property type="entry name" value="F-box domain"/>
    <property type="match status" value="1"/>
</dbReference>
<keyword evidence="2" id="KW-1185">Reference proteome</keyword>
<gene>
    <name evidence="1" type="ORF">CPB84DRAFT_1783087</name>
</gene>
<evidence type="ECO:0008006" key="3">
    <source>
        <dbReference type="Google" id="ProtNLM"/>
    </source>
</evidence>
<proteinExistence type="predicted"/>
<evidence type="ECO:0000313" key="1">
    <source>
        <dbReference type="EMBL" id="KAF8893674.1"/>
    </source>
</evidence>
<dbReference type="InterPro" id="IPR036047">
    <property type="entry name" value="F-box-like_dom_sf"/>
</dbReference>